<proteinExistence type="predicted"/>
<organism evidence="1 2">
    <name type="scientific">Melastoma candidum</name>
    <dbReference type="NCBI Taxonomy" id="119954"/>
    <lineage>
        <taxon>Eukaryota</taxon>
        <taxon>Viridiplantae</taxon>
        <taxon>Streptophyta</taxon>
        <taxon>Embryophyta</taxon>
        <taxon>Tracheophyta</taxon>
        <taxon>Spermatophyta</taxon>
        <taxon>Magnoliopsida</taxon>
        <taxon>eudicotyledons</taxon>
        <taxon>Gunneridae</taxon>
        <taxon>Pentapetalae</taxon>
        <taxon>rosids</taxon>
        <taxon>malvids</taxon>
        <taxon>Myrtales</taxon>
        <taxon>Melastomataceae</taxon>
        <taxon>Melastomatoideae</taxon>
        <taxon>Melastomateae</taxon>
        <taxon>Melastoma</taxon>
    </lineage>
</organism>
<name>A0ACB9QJT7_9MYRT</name>
<evidence type="ECO:0000313" key="1">
    <source>
        <dbReference type="EMBL" id="KAI4367082.1"/>
    </source>
</evidence>
<dbReference type="EMBL" id="CM042885">
    <property type="protein sequence ID" value="KAI4367082.1"/>
    <property type="molecule type" value="Genomic_DNA"/>
</dbReference>
<comment type="caution">
    <text evidence="1">The sequence shown here is derived from an EMBL/GenBank/DDBJ whole genome shotgun (WGS) entry which is preliminary data.</text>
</comment>
<protein>
    <submittedName>
        <fullName evidence="1">Uncharacterized protein</fullName>
    </submittedName>
</protein>
<dbReference type="Proteomes" id="UP001057402">
    <property type="component" value="Chromosome 6"/>
</dbReference>
<accession>A0ACB9QJT7</accession>
<reference evidence="2" key="1">
    <citation type="journal article" date="2023" name="Front. Plant Sci.">
        <title>Chromosomal-level genome assembly of Melastoma candidum provides insights into trichome evolution.</title>
        <authorList>
            <person name="Zhong Y."/>
            <person name="Wu W."/>
            <person name="Sun C."/>
            <person name="Zou P."/>
            <person name="Liu Y."/>
            <person name="Dai S."/>
            <person name="Zhou R."/>
        </authorList>
    </citation>
    <scope>NUCLEOTIDE SEQUENCE [LARGE SCALE GENOMIC DNA]</scope>
</reference>
<keyword evidence="2" id="KW-1185">Reference proteome</keyword>
<sequence>MSVPYPQTCTGDSNKKRKRMPKIYDFPTFPAPIQPAGRPFRDNIRLFLQQCALPQDHSLRGMPVWCTLLLHKDTPSAVPLYTVQENVRKLPSPFCDHCRFAGWSSHYLSKRRYHLIIPMDHEWSRPLDLSALDLPNHLLHGMIHANGYGHLLVINGIEGGSRFLCGREIMDLWDRICTNLLVRKITVEDVSRKRGMDLRLLYGVAYGHPWFGRWGYRFHKGSFGNFQEVKQIIRRYQDLSETNLVSLRDLLRLMLTLKSYHSPKVNIAGSDRDLSSLSLKRSTNKPVIKDKPNQKAKQRYRSFAAAADEMGSRWPPRRLEQAAEVIVEALIQNKEEKFGQGGMTRQDVRDVARMHIGDTGLLDNVLKMMNNVTIRNFVVRRSVNPSTRVLEYTINELGNDRTSNQEEQLVEWSRRPPPLVATADDIYHDMSCINEAVLLKYPKGEWMEMACRKVLDSKHFLKEWRFRDEADQLLTFVCNVLPNTDFTENMMVGKVVVGEIVTIPLHSTIGELKLAAGSAFQDTYCGFQNFVVTEIRGMEELEDDELLFGVVESGAQLWMRGIGMDGRSELKHEGGTANWRVMCGCGAEDDDGERMVACDICEVWQHTRCCGIKDTGSVPPLFVCSACCGVVSQTRGDDILEFDNSFEIEPYGCLLLPSSLEMKLEMELQC</sequence>
<gene>
    <name evidence="1" type="ORF">MLD38_022860</name>
</gene>
<evidence type="ECO:0000313" key="2">
    <source>
        <dbReference type="Proteomes" id="UP001057402"/>
    </source>
</evidence>